<keyword evidence="3" id="KW-0378">Hydrolase</keyword>
<protein>
    <submittedName>
        <fullName evidence="3">Restriction endonuclease subunit S</fullName>
    </submittedName>
</protein>
<dbReference type="GO" id="GO:0004519">
    <property type="term" value="F:endonuclease activity"/>
    <property type="evidence" value="ECO:0007669"/>
    <property type="project" value="UniProtKB-KW"/>
</dbReference>
<organism evidence="3 4">
    <name type="scientific">Thauera aminoaromatica</name>
    <dbReference type="NCBI Taxonomy" id="164330"/>
    <lineage>
        <taxon>Bacteria</taxon>
        <taxon>Pseudomonadati</taxon>
        <taxon>Pseudomonadota</taxon>
        <taxon>Betaproteobacteria</taxon>
        <taxon>Rhodocyclales</taxon>
        <taxon>Zoogloeaceae</taxon>
        <taxon>Thauera</taxon>
    </lineage>
</organism>
<proteinExistence type="predicted"/>
<feature type="non-terminal residue" evidence="3">
    <location>
        <position position="1"/>
    </location>
</feature>
<dbReference type="Gene3D" id="3.90.220.20">
    <property type="entry name" value="DNA methylase specificity domains"/>
    <property type="match status" value="1"/>
</dbReference>
<comment type="caution">
    <text evidence="3">The sequence shown here is derived from an EMBL/GenBank/DDBJ whole genome shotgun (WGS) entry which is preliminary data.</text>
</comment>
<name>A0A5C7S3Z5_THASP</name>
<evidence type="ECO:0000313" key="4">
    <source>
        <dbReference type="Proteomes" id="UP000321192"/>
    </source>
</evidence>
<dbReference type="AlphaFoldDB" id="A0A5C7S3Z5"/>
<dbReference type="InterPro" id="IPR044946">
    <property type="entry name" value="Restrct_endonuc_typeI_TRD_sf"/>
</dbReference>
<dbReference type="GO" id="GO:0003677">
    <property type="term" value="F:DNA binding"/>
    <property type="evidence" value="ECO:0007669"/>
    <property type="project" value="UniProtKB-KW"/>
</dbReference>
<dbReference type="Proteomes" id="UP000321192">
    <property type="component" value="Unassembled WGS sequence"/>
</dbReference>
<keyword evidence="2" id="KW-0238">DNA-binding</keyword>
<gene>
    <name evidence="3" type="ORF">E6Q80_22630</name>
</gene>
<evidence type="ECO:0000256" key="1">
    <source>
        <dbReference type="ARBA" id="ARBA00022747"/>
    </source>
</evidence>
<keyword evidence="3" id="KW-0255">Endonuclease</keyword>
<dbReference type="GO" id="GO:0009307">
    <property type="term" value="P:DNA restriction-modification system"/>
    <property type="evidence" value="ECO:0007669"/>
    <property type="project" value="UniProtKB-KW"/>
</dbReference>
<dbReference type="SUPFAM" id="SSF116734">
    <property type="entry name" value="DNA methylase specificity domain"/>
    <property type="match status" value="1"/>
</dbReference>
<keyword evidence="1" id="KW-0680">Restriction system</keyword>
<evidence type="ECO:0000313" key="3">
    <source>
        <dbReference type="EMBL" id="TXH78457.1"/>
    </source>
</evidence>
<evidence type="ECO:0000256" key="2">
    <source>
        <dbReference type="ARBA" id="ARBA00023125"/>
    </source>
</evidence>
<keyword evidence="3" id="KW-0540">Nuclease</keyword>
<accession>A0A5C7S3Z5</accession>
<sequence length="95" mass="10497">PNPFLIDPRYLEALMQATPAREYLMRIAAGTSASMKKINRANLLNMPLRVPPLEDQRVFLATLGTLRKAMNAQLERLETARSFARKAAATALDGG</sequence>
<reference evidence="3 4" key="1">
    <citation type="submission" date="2018-09" db="EMBL/GenBank/DDBJ databases">
        <title>Metagenome Assembled Genomes from an Advanced Water Purification Facility.</title>
        <authorList>
            <person name="Stamps B.W."/>
            <person name="Spear J.R."/>
        </authorList>
    </citation>
    <scope>NUCLEOTIDE SEQUENCE [LARGE SCALE GENOMIC DNA]</scope>
    <source>
        <strain evidence="3">Bin_27_1</strain>
    </source>
</reference>
<dbReference type="EMBL" id="SSFD01000389">
    <property type="protein sequence ID" value="TXH78457.1"/>
    <property type="molecule type" value="Genomic_DNA"/>
</dbReference>